<keyword evidence="3" id="KW-1185">Reference proteome</keyword>
<accession>W5VZT5</accession>
<dbReference type="STRING" id="1449976.KALB_1065"/>
<dbReference type="OrthoDB" id="3555448at2"/>
<dbReference type="EMBL" id="CP007155">
    <property type="protein sequence ID" value="AHH94438.1"/>
    <property type="molecule type" value="Genomic_DNA"/>
</dbReference>
<sequence>MPIRTNRGRSAVYRRLWGWPLRSPKHLIAFAIVLIAVGVLVATLIPVIAQSTGNAQPGATSTSEQQPTQGGSSGATTTPTTTETRLTAPLSTATSAPPAPQALTTATNFAKAWANHPNGISKQQWLAGLKPYTTDEYLPQLESIDLANIPANKVTGQPVSKESTTSSVIAEVPTDGGTLRISVISTPSQGWRVSHYDKAS</sequence>
<dbReference type="Proteomes" id="UP000019225">
    <property type="component" value="Chromosome"/>
</dbReference>
<name>W5VZT5_9PSEU</name>
<dbReference type="AlphaFoldDB" id="W5VZT5"/>
<dbReference type="eggNOG" id="ENOG5033JK8">
    <property type="taxonomic scope" value="Bacteria"/>
</dbReference>
<dbReference type="HOGENOM" id="CLU_1342442_0_0_11"/>
<dbReference type="RefSeq" id="WP_025354682.1">
    <property type="nucleotide sequence ID" value="NZ_CP007155.1"/>
</dbReference>
<feature type="region of interest" description="Disordered" evidence="1">
    <location>
        <begin position="53"/>
        <end position="83"/>
    </location>
</feature>
<evidence type="ECO:0000256" key="1">
    <source>
        <dbReference type="SAM" id="MobiDB-lite"/>
    </source>
</evidence>
<reference evidence="2 3" key="1">
    <citation type="journal article" date="2014" name="BMC Genomics">
        <title>Complete genome sequence of producer of the glycopeptide antibiotic Aculeximycin Kutzneria albida DSM 43870T, a representative of minor genus of Pseudonocardiaceae.</title>
        <authorList>
            <person name="Rebets Y."/>
            <person name="Tokovenko B."/>
            <person name="Lushchyk I."/>
            <person name="Ruckert C."/>
            <person name="Zaburannyi N."/>
            <person name="Bechthold A."/>
            <person name="Kalinowski J."/>
            <person name="Luzhetskyy A."/>
        </authorList>
    </citation>
    <scope>NUCLEOTIDE SEQUENCE [LARGE SCALE GENOMIC DNA]</scope>
    <source>
        <strain evidence="2">DSM 43870</strain>
    </source>
</reference>
<feature type="compositionally biased region" description="Low complexity" evidence="1">
    <location>
        <begin position="65"/>
        <end position="83"/>
    </location>
</feature>
<protein>
    <submittedName>
        <fullName evidence="2">Putative secreted protein</fullName>
    </submittedName>
</protein>
<gene>
    <name evidence="2" type="ORF">KALB_1065</name>
</gene>
<evidence type="ECO:0000313" key="2">
    <source>
        <dbReference type="EMBL" id="AHH94438.1"/>
    </source>
</evidence>
<organism evidence="2 3">
    <name type="scientific">Kutzneria albida DSM 43870</name>
    <dbReference type="NCBI Taxonomy" id="1449976"/>
    <lineage>
        <taxon>Bacteria</taxon>
        <taxon>Bacillati</taxon>
        <taxon>Actinomycetota</taxon>
        <taxon>Actinomycetes</taxon>
        <taxon>Pseudonocardiales</taxon>
        <taxon>Pseudonocardiaceae</taxon>
        <taxon>Kutzneria</taxon>
    </lineage>
</organism>
<feature type="compositionally biased region" description="Polar residues" evidence="1">
    <location>
        <begin position="53"/>
        <end position="64"/>
    </location>
</feature>
<evidence type="ECO:0000313" key="3">
    <source>
        <dbReference type="Proteomes" id="UP000019225"/>
    </source>
</evidence>
<proteinExistence type="predicted"/>
<dbReference type="KEGG" id="kal:KALB_1065"/>